<dbReference type="EMBL" id="KQ986722">
    <property type="protein sequence ID" value="KZV58568.1"/>
    <property type="molecule type" value="Genomic_DNA"/>
</dbReference>
<gene>
    <name evidence="2" type="ORF">F511_44754</name>
</gene>
<feature type="compositionally biased region" description="Basic residues" evidence="1">
    <location>
        <begin position="161"/>
        <end position="181"/>
    </location>
</feature>
<evidence type="ECO:0000313" key="2">
    <source>
        <dbReference type="EMBL" id="KZV58568.1"/>
    </source>
</evidence>
<name>A0A2Z7DF84_9LAMI</name>
<feature type="region of interest" description="Disordered" evidence="1">
    <location>
        <begin position="151"/>
        <end position="181"/>
    </location>
</feature>
<reference evidence="2 3" key="1">
    <citation type="journal article" date="2015" name="Proc. Natl. Acad. Sci. U.S.A.">
        <title>The resurrection genome of Boea hygrometrica: A blueprint for survival of dehydration.</title>
        <authorList>
            <person name="Xiao L."/>
            <person name="Yang G."/>
            <person name="Zhang L."/>
            <person name="Yang X."/>
            <person name="Zhao S."/>
            <person name="Ji Z."/>
            <person name="Zhou Q."/>
            <person name="Hu M."/>
            <person name="Wang Y."/>
            <person name="Chen M."/>
            <person name="Xu Y."/>
            <person name="Jin H."/>
            <person name="Xiao X."/>
            <person name="Hu G."/>
            <person name="Bao F."/>
            <person name="Hu Y."/>
            <person name="Wan P."/>
            <person name="Li L."/>
            <person name="Deng X."/>
            <person name="Kuang T."/>
            <person name="Xiang C."/>
            <person name="Zhu J.K."/>
            <person name="Oliver M.J."/>
            <person name="He Y."/>
        </authorList>
    </citation>
    <scope>NUCLEOTIDE SEQUENCE [LARGE SCALE GENOMIC DNA]</scope>
    <source>
        <strain evidence="3">cv. XS01</strain>
    </source>
</reference>
<evidence type="ECO:0000256" key="1">
    <source>
        <dbReference type="SAM" id="MobiDB-lite"/>
    </source>
</evidence>
<dbReference type="AlphaFoldDB" id="A0A2Z7DF84"/>
<proteinExistence type="predicted"/>
<organism evidence="2 3">
    <name type="scientific">Dorcoceras hygrometricum</name>
    <dbReference type="NCBI Taxonomy" id="472368"/>
    <lineage>
        <taxon>Eukaryota</taxon>
        <taxon>Viridiplantae</taxon>
        <taxon>Streptophyta</taxon>
        <taxon>Embryophyta</taxon>
        <taxon>Tracheophyta</taxon>
        <taxon>Spermatophyta</taxon>
        <taxon>Magnoliopsida</taxon>
        <taxon>eudicotyledons</taxon>
        <taxon>Gunneridae</taxon>
        <taxon>Pentapetalae</taxon>
        <taxon>asterids</taxon>
        <taxon>lamiids</taxon>
        <taxon>Lamiales</taxon>
        <taxon>Gesneriaceae</taxon>
        <taxon>Didymocarpoideae</taxon>
        <taxon>Trichosporeae</taxon>
        <taxon>Loxocarpinae</taxon>
        <taxon>Dorcoceras</taxon>
    </lineage>
</organism>
<keyword evidence="3" id="KW-1185">Reference proteome</keyword>
<protein>
    <submittedName>
        <fullName evidence="2">Peroxisome biogenesis protein 2</fullName>
    </submittedName>
</protein>
<evidence type="ECO:0000313" key="3">
    <source>
        <dbReference type="Proteomes" id="UP000250235"/>
    </source>
</evidence>
<sequence length="206" mass="22720">MVVDLIGIYGLKGPYCTLTTNDWFLQALSVIPRGSWGDVARRFTMIRWATLLVQPDEGVSDLVVDRIGDNLPQSTEKSRILVIPVGARYKCQQDQDGRNIIARRLIGAAARCGATTSTNARAGRTLAARSPCERPRARREDCVAVRRSSAAAGRSNGAASRRCRASSPARRRNFGGRPLRRRTLPRTICRASLHASLSHDRRVVAR</sequence>
<dbReference type="Proteomes" id="UP000250235">
    <property type="component" value="Unassembled WGS sequence"/>
</dbReference>
<feature type="compositionally biased region" description="Low complexity" evidence="1">
    <location>
        <begin position="151"/>
        <end position="160"/>
    </location>
</feature>
<accession>A0A2Z7DF84</accession>